<sequence>MSPSPSRTGSESGAAGGRGSPARRVLAWLPARRRDRVTDALLVLLLAGLNAALVPTWSRASEFDASFTWPLGGYLAGCLLAAVMVARRRLPLTVLVCMSLGGVLAEASGAFVWGVAGPGIAVASYAVGRHLPLARSLGSLGVGAAVDAAATLASPVQPSADIPGATPYVLTLVWMGGAWWVGRLVRMRTYDTAELRERARRLERARDAHVRAVLAEERSRIARELHDVVAHHVSVMTVQATAGRRVIHRSPEAAEQALTDIEETGRQALAEMRRVVGVLRMAEAPEGGGAERGPQPGASDLGALAAHLREAGLDVDLEVRGEGGDPPPAQGLTLYRVVQESLTNVLKHAGEGARARVVVDLGADAVTVEVTDDGGRGGRVGSGARPPEEPGHGLLGMRERVSLFGGRLESGPIEGAGFRVRAEIPHNRTS</sequence>
<keyword evidence="10" id="KW-0472">Membrane</keyword>
<protein>
    <recommendedName>
        <fullName evidence="2">histidine kinase</fullName>
        <ecNumber evidence="2">2.7.13.3</ecNumber>
    </recommendedName>
</protein>
<keyword evidence="3" id="KW-0597">Phosphoprotein</keyword>
<feature type="region of interest" description="Disordered" evidence="9">
    <location>
        <begin position="372"/>
        <end position="394"/>
    </location>
</feature>
<feature type="transmembrane region" description="Helical" evidence="10">
    <location>
        <begin position="40"/>
        <end position="60"/>
    </location>
</feature>
<evidence type="ECO:0000256" key="7">
    <source>
        <dbReference type="ARBA" id="ARBA00022840"/>
    </source>
</evidence>
<dbReference type="EC" id="2.7.13.3" evidence="2"/>
<dbReference type="PANTHER" id="PTHR24421:SF10">
    <property type="entry name" value="NITRATE_NITRITE SENSOR PROTEIN NARQ"/>
    <property type="match status" value="1"/>
</dbReference>
<organism evidence="13 14">
    <name type="scientific">Nocardiopsis endophytica</name>
    <dbReference type="NCBI Taxonomy" id="3018445"/>
    <lineage>
        <taxon>Bacteria</taxon>
        <taxon>Bacillati</taxon>
        <taxon>Actinomycetota</taxon>
        <taxon>Actinomycetes</taxon>
        <taxon>Streptosporangiales</taxon>
        <taxon>Nocardiopsidaceae</taxon>
        <taxon>Nocardiopsis</taxon>
    </lineage>
</organism>
<keyword evidence="14" id="KW-1185">Reference proteome</keyword>
<dbReference type="SUPFAM" id="SSF55874">
    <property type="entry name" value="ATPase domain of HSP90 chaperone/DNA topoisomerase II/histidine kinase"/>
    <property type="match status" value="1"/>
</dbReference>
<dbReference type="GO" id="GO:0016301">
    <property type="term" value="F:kinase activity"/>
    <property type="evidence" value="ECO:0007669"/>
    <property type="project" value="UniProtKB-KW"/>
</dbReference>
<feature type="domain" description="Histidine kinase/HSP90-like ATPase" evidence="11">
    <location>
        <begin position="332"/>
        <end position="426"/>
    </location>
</feature>
<keyword evidence="10" id="KW-0812">Transmembrane</keyword>
<dbReference type="InterPro" id="IPR011712">
    <property type="entry name" value="Sig_transdc_His_kin_sub3_dim/P"/>
</dbReference>
<dbReference type="CDD" id="cd16917">
    <property type="entry name" value="HATPase_UhpB-NarQ-NarX-like"/>
    <property type="match status" value="1"/>
</dbReference>
<evidence type="ECO:0000256" key="10">
    <source>
        <dbReference type="SAM" id="Phobius"/>
    </source>
</evidence>
<gene>
    <name evidence="13" type="ORF">O4J56_19865</name>
</gene>
<dbReference type="Proteomes" id="UP001527866">
    <property type="component" value="Unassembled WGS sequence"/>
</dbReference>
<keyword evidence="6 13" id="KW-0418">Kinase</keyword>
<dbReference type="Pfam" id="PF07730">
    <property type="entry name" value="HisKA_3"/>
    <property type="match status" value="1"/>
</dbReference>
<evidence type="ECO:0000256" key="5">
    <source>
        <dbReference type="ARBA" id="ARBA00022741"/>
    </source>
</evidence>
<evidence type="ECO:0000259" key="11">
    <source>
        <dbReference type="Pfam" id="PF02518"/>
    </source>
</evidence>
<keyword evidence="4" id="KW-0808">Transferase</keyword>
<keyword evidence="10" id="KW-1133">Transmembrane helix</keyword>
<dbReference type="EMBL" id="JAQFWQ010000062">
    <property type="protein sequence ID" value="MDA2812912.1"/>
    <property type="molecule type" value="Genomic_DNA"/>
</dbReference>
<evidence type="ECO:0000256" key="4">
    <source>
        <dbReference type="ARBA" id="ARBA00022679"/>
    </source>
</evidence>
<evidence type="ECO:0000256" key="6">
    <source>
        <dbReference type="ARBA" id="ARBA00022777"/>
    </source>
</evidence>
<evidence type="ECO:0000256" key="8">
    <source>
        <dbReference type="ARBA" id="ARBA00023012"/>
    </source>
</evidence>
<dbReference type="InterPro" id="IPR003594">
    <property type="entry name" value="HATPase_dom"/>
</dbReference>
<comment type="catalytic activity">
    <reaction evidence="1">
        <text>ATP + protein L-histidine = ADP + protein N-phospho-L-histidine.</text>
        <dbReference type="EC" id="2.7.13.3"/>
    </reaction>
</comment>
<keyword evidence="7" id="KW-0067">ATP-binding</keyword>
<accession>A0ABT4U7H2</accession>
<dbReference type="Gene3D" id="3.30.565.10">
    <property type="entry name" value="Histidine kinase-like ATPase, C-terminal domain"/>
    <property type="match status" value="1"/>
</dbReference>
<proteinExistence type="predicted"/>
<evidence type="ECO:0000256" key="9">
    <source>
        <dbReference type="SAM" id="MobiDB-lite"/>
    </source>
</evidence>
<keyword evidence="5" id="KW-0547">Nucleotide-binding</keyword>
<feature type="transmembrane region" description="Helical" evidence="10">
    <location>
        <begin position="92"/>
        <end position="116"/>
    </location>
</feature>
<comment type="caution">
    <text evidence="13">The sequence shown here is derived from an EMBL/GenBank/DDBJ whole genome shotgun (WGS) entry which is preliminary data.</text>
</comment>
<feature type="domain" description="Signal transduction histidine kinase subgroup 3 dimerisation and phosphoacceptor" evidence="12">
    <location>
        <begin position="217"/>
        <end position="281"/>
    </location>
</feature>
<evidence type="ECO:0000259" key="12">
    <source>
        <dbReference type="Pfam" id="PF07730"/>
    </source>
</evidence>
<dbReference type="PANTHER" id="PTHR24421">
    <property type="entry name" value="NITRATE/NITRITE SENSOR PROTEIN NARX-RELATED"/>
    <property type="match status" value="1"/>
</dbReference>
<feature type="compositionally biased region" description="Low complexity" evidence="9">
    <location>
        <begin position="1"/>
        <end position="13"/>
    </location>
</feature>
<evidence type="ECO:0000256" key="1">
    <source>
        <dbReference type="ARBA" id="ARBA00000085"/>
    </source>
</evidence>
<feature type="transmembrane region" description="Helical" evidence="10">
    <location>
        <begin position="165"/>
        <end position="182"/>
    </location>
</feature>
<evidence type="ECO:0000256" key="3">
    <source>
        <dbReference type="ARBA" id="ARBA00022553"/>
    </source>
</evidence>
<dbReference type="InterPro" id="IPR036890">
    <property type="entry name" value="HATPase_C_sf"/>
</dbReference>
<evidence type="ECO:0000256" key="2">
    <source>
        <dbReference type="ARBA" id="ARBA00012438"/>
    </source>
</evidence>
<evidence type="ECO:0000313" key="13">
    <source>
        <dbReference type="EMBL" id="MDA2812912.1"/>
    </source>
</evidence>
<dbReference type="RefSeq" id="WP_270687632.1">
    <property type="nucleotide sequence ID" value="NZ_JAQFWQ010000062.1"/>
</dbReference>
<dbReference type="Gene3D" id="1.20.5.1930">
    <property type="match status" value="1"/>
</dbReference>
<dbReference type="Pfam" id="PF02518">
    <property type="entry name" value="HATPase_c"/>
    <property type="match status" value="1"/>
</dbReference>
<evidence type="ECO:0000313" key="14">
    <source>
        <dbReference type="Proteomes" id="UP001527866"/>
    </source>
</evidence>
<keyword evidence="8" id="KW-0902">Two-component regulatory system</keyword>
<dbReference type="InterPro" id="IPR050482">
    <property type="entry name" value="Sensor_HK_TwoCompSys"/>
</dbReference>
<feature type="region of interest" description="Disordered" evidence="9">
    <location>
        <begin position="1"/>
        <end position="20"/>
    </location>
</feature>
<feature type="transmembrane region" description="Helical" evidence="10">
    <location>
        <begin position="66"/>
        <end position="85"/>
    </location>
</feature>
<reference evidence="13 14" key="1">
    <citation type="submission" date="2023-01" db="EMBL/GenBank/DDBJ databases">
        <title>Draft genome sequence of Nocardiopsis sp. RSe5-2 isolated from halophytes.</title>
        <authorList>
            <person name="Duangmal K."/>
            <person name="Chantavorakit T."/>
        </authorList>
    </citation>
    <scope>NUCLEOTIDE SEQUENCE [LARGE SCALE GENOMIC DNA]</scope>
    <source>
        <strain evidence="13 14">RSe5-2</strain>
    </source>
</reference>
<name>A0ABT4U7H2_9ACTN</name>